<feature type="domain" description="Glycosyltransferase subfamily 4-like N-terminal" evidence="2">
    <location>
        <begin position="12"/>
        <end position="190"/>
    </location>
</feature>
<comment type="caution">
    <text evidence="3">The sequence shown here is derived from an EMBL/GenBank/DDBJ whole genome shotgun (WGS) entry which is preliminary data.</text>
</comment>
<dbReference type="SUPFAM" id="SSF53756">
    <property type="entry name" value="UDP-Glycosyltransferase/glycogen phosphorylase"/>
    <property type="match status" value="1"/>
</dbReference>
<reference evidence="3" key="2">
    <citation type="journal article" date="2014" name="ISME J.">
        <title>Microbial stratification in low pH oxic and suboxic macroscopic growths along an acid mine drainage.</title>
        <authorList>
            <person name="Mendez-Garcia C."/>
            <person name="Mesa V."/>
            <person name="Sprenger R.R."/>
            <person name="Richter M."/>
            <person name="Diez M.S."/>
            <person name="Solano J."/>
            <person name="Bargiela R."/>
            <person name="Golyshina O.V."/>
            <person name="Manteca A."/>
            <person name="Ramos J.L."/>
            <person name="Gallego J.R."/>
            <person name="Llorente I."/>
            <person name="Martins Dos Santos V.A."/>
            <person name="Jensen O.N."/>
            <person name="Pelaez A.I."/>
            <person name="Sanchez J."/>
            <person name="Ferrer M."/>
        </authorList>
    </citation>
    <scope>NUCLEOTIDE SEQUENCE</scope>
</reference>
<evidence type="ECO:0000313" key="3">
    <source>
        <dbReference type="EMBL" id="EQD45640.1"/>
    </source>
</evidence>
<dbReference type="EMBL" id="AUZZ01006665">
    <property type="protein sequence ID" value="EQD45640.1"/>
    <property type="molecule type" value="Genomic_DNA"/>
</dbReference>
<evidence type="ECO:0000259" key="1">
    <source>
        <dbReference type="Pfam" id="PF00534"/>
    </source>
</evidence>
<dbReference type="Pfam" id="PF13439">
    <property type="entry name" value="Glyco_transf_4"/>
    <property type="match status" value="1"/>
</dbReference>
<sequence>MVGWEFPPDHSGGLGVHSYEMVRELADLGQNVTFLLPEDRPHLDVPGVVFRAPGDDRDRPMPPGVQPLRAYVSPETGTITNLSEVADFYNAWIAGLSELGPVDVVHVHDWFGTFGGHALARREQAAMVVTVHSTEYDRSLDHPWPDILRREAYGIAQADRIIAVSRHLRAQLIDRYGAPPDRVRVVYNAVRSPGPEPPPDDRPPTVVYIGRLAAMKGIDTFLKAVARVAPTFPTARFVVGGEGPELPRLLHLAAALGIGDRVMFLGRISEAERNHLLAHASVFVLPSVVEPFGIAALEAMAAGTPTIVSKTSGVAEISANLFRVDFWDIEEFASRIAELLLYPPLSRTLGSQGRHDALREGWRDRAMETLQVYREALLDRRAP</sequence>
<dbReference type="Gene3D" id="3.40.50.2000">
    <property type="entry name" value="Glycogen Phosphorylase B"/>
    <property type="match status" value="2"/>
</dbReference>
<feature type="domain" description="Glycosyl transferase family 1" evidence="1">
    <location>
        <begin position="199"/>
        <end position="355"/>
    </location>
</feature>
<dbReference type="Pfam" id="PF00534">
    <property type="entry name" value="Glycos_transf_1"/>
    <property type="match status" value="1"/>
</dbReference>
<dbReference type="PANTHER" id="PTHR45947:SF3">
    <property type="entry name" value="SULFOQUINOVOSYL TRANSFERASE SQD2"/>
    <property type="match status" value="1"/>
</dbReference>
<gene>
    <name evidence="3" type="ORF">B2A_09225</name>
</gene>
<evidence type="ECO:0000259" key="2">
    <source>
        <dbReference type="Pfam" id="PF13439"/>
    </source>
</evidence>
<dbReference type="PANTHER" id="PTHR45947">
    <property type="entry name" value="SULFOQUINOVOSYL TRANSFERASE SQD2"/>
    <property type="match status" value="1"/>
</dbReference>
<keyword evidence="3" id="KW-0808">Transferase</keyword>
<name>T1AUE1_9ZZZZ</name>
<proteinExistence type="predicted"/>
<reference evidence="3" key="1">
    <citation type="submission" date="2013-08" db="EMBL/GenBank/DDBJ databases">
        <authorList>
            <person name="Mendez C."/>
            <person name="Richter M."/>
            <person name="Ferrer M."/>
            <person name="Sanchez J."/>
        </authorList>
    </citation>
    <scope>NUCLEOTIDE SEQUENCE</scope>
</reference>
<dbReference type="GO" id="GO:0016758">
    <property type="term" value="F:hexosyltransferase activity"/>
    <property type="evidence" value="ECO:0007669"/>
    <property type="project" value="TreeGrafter"/>
</dbReference>
<dbReference type="AlphaFoldDB" id="T1AUE1"/>
<dbReference type="CDD" id="cd03801">
    <property type="entry name" value="GT4_PimA-like"/>
    <property type="match status" value="1"/>
</dbReference>
<dbReference type="InterPro" id="IPR028098">
    <property type="entry name" value="Glyco_trans_4-like_N"/>
</dbReference>
<protein>
    <submittedName>
        <fullName evidence="3">Glycosyltransferase</fullName>
    </submittedName>
</protein>
<organism evidence="3">
    <name type="scientific">mine drainage metagenome</name>
    <dbReference type="NCBI Taxonomy" id="410659"/>
    <lineage>
        <taxon>unclassified sequences</taxon>
        <taxon>metagenomes</taxon>
        <taxon>ecological metagenomes</taxon>
    </lineage>
</organism>
<accession>T1AUE1</accession>
<dbReference type="InterPro" id="IPR001296">
    <property type="entry name" value="Glyco_trans_1"/>
</dbReference>
<dbReference type="InterPro" id="IPR050194">
    <property type="entry name" value="Glycosyltransferase_grp1"/>
</dbReference>